<sequence>MKKTLLGTLFLLFTFALSLPGFSQVSWGIKGGANVANFKSRDINYLGGNHNRLGYHAGLFAEITLSRKVFFQPSLLYSLKGWHSKPDAGYGAGRVSFDYIDLPLLAGYRLTDKLSLMAGPGLGYLIKARAIQEASVDITGQYKKFDVGISGTASYSFTPRLGMQVSYSYGLRRIHTIGMLEQNGNFRNVTRGTNRVLQVSAYYLIKKRG</sequence>
<evidence type="ECO:0000313" key="2">
    <source>
        <dbReference type="EMBL" id="MDO1447404.1"/>
    </source>
</evidence>
<evidence type="ECO:0000259" key="1">
    <source>
        <dbReference type="Pfam" id="PF13568"/>
    </source>
</evidence>
<comment type="caution">
    <text evidence="2">The sequence shown here is derived from an EMBL/GenBank/DDBJ whole genome shotgun (WGS) entry which is preliminary data.</text>
</comment>
<proteinExistence type="predicted"/>
<evidence type="ECO:0000313" key="3">
    <source>
        <dbReference type="Proteomes" id="UP001168528"/>
    </source>
</evidence>
<dbReference type="InterPro" id="IPR025665">
    <property type="entry name" value="Beta-barrel_OMP_2"/>
</dbReference>
<reference evidence="2" key="1">
    <citation type="submission" date="2023-07" db="EMBL/GenBank/DDBJ databases">
        <title>The genome sequence of Rhodocytophaga aerolata KACC 12507.</title>
        <authorList>
            <person name="Zhang X."/>
        </authorList>
    </citation>
    <scope>NUCLEOTIDE SEQUENCE</scope>
    <source>
        <strain evidence="2">KACC 12507</strain>
    </source>
</reference>
<dbReference type="Pfam" id="PF13568">
    <property type="entry name" value="OMP_b-brl_2"/>
    <property type="match status" value="1"/>
</dbReference>
<dbReference type="Proteomes" id="UP001168528">
    <property type="component" value="Unassembled WGS sequence"/>
</dbReference>
<name>A0ABT8R5N1_9BACT</name>
<dbReference type="SUPFAM" id="SSF56935">
    <property type="entry name" value="Porins"/>
    <property type="match status" value="1"/>
</dbReference>
<accession>A0ABT8R5N1</accession>
<feature type="domain" description="Outer membrane protein beta-barrel" evidence="1">
    <location>
        <begin position="23"/>
        <end position="174"/>
    </location>
</feature>
<dbReference type="EMBL" id="JAUKPO010000007">
    <property type="protein sequence ID" value="MDO1447404.1"/>
    <property type="molecule type" value="Genomic_DNA"/>
</dbReference>
<gene>
    <name evidence="2" type="ORF">Q0590_14140</name>
</gene>
<keyword evidence="3" id="KW-1185">Reference proteome</keyword>
<organism evidence="2 3">
    <name type="scientific">Rhodocytophaga aerolata</name>
    <dbReference type="NCBI Taxonomy" id="455078"/>
    <lineage>
        <taxon>Bacteria</taxon>
        <taxon>Pseudomonadati</taxon>
        <taxon>Bacteroidota</taxon>
        <taxon>Cytophagia</taxon>
        <taxon>Cytophagales</taxon>
        <taxon>Rhodocytophagaceae</taxon>
        <taxon>Rhodocytophaga</taxon>
    </lineage>
</organism>
<protein>
    <submittedName>
        <fullName evidence="2">Porin family protein</fullName>
    </submittedName>
</protein>
<dbReference type="RefSeq" id="WP_302038208.1">
    <property type="nucleotide sequence ID" value="NZ_JAUKPO010000007.1"/>
</dbReference>